<dbReference type="AlphaFoldDB" id="A0A7R6PJH5"/>
<dbReference type="KEGG" id="njp:NEJAP_2315"/>
<feature type="domain" description="Soluble ligand binding" evidence="3">
    <location>
        <begin position="193"/>
        <end position="238"/>
    </location>
</feature>
<keyword evidence="5" id="KW-1185">Reference proteome</keyword>
<organism evidence="4 5">
    <name type="scientific">Neptunomonas japonica JAMM 1380</name>
    <dbReference type="NCBI Taxonomy" id="1441457"/>
    <lineage>
        <taxon>Bacteria</taxon>
        <taxon>Pseudomonadati</taxon>
        <taxon>Pseudomonadota</taxon>
        <taxon>Gammaproteobacteria</taxon>
        <taxon>Oceanospirillales</taxon>
        <taxon>Oceanospirillaceae</taxon>
        <taxon>Neptunomonas</taxon>
    </lineage>
</organism>
<dbReference type="RefSeq" id="WP_201347459.1">
    <property type="nucleotide sequence ID" value="NZ_AP014546.1"/>
</dbReference>
<dbReference type="InterPro" id="IPR049712">
    <property type="entry name" value="Poly_export"/>
</dbReference>
<evidence type="ECO:0000313" key="4">
    <source>
        <dbReference type="EMBL" id="BBB30261.1"/>
    </source>
</evidence>
<feature type="domain" description="Polysaccharide export protein N-terminal" evidence="2">
    <location>
        <begin position="112"/>
        <end position="185"/>
    </location>
</feature>
<dbReference type="Proteomes" id="UP000595332">
    <property type="component" value="Chromosome"/>
</dbReference>
<evidence type="ECO:0000256" key="1">
    <source>
        <dbReference type="ARBA" id="ARBA00022729"/>
    </source>
</evidence>
<evidence type="ECO:0000313" key="5">
    <source>
        <dbReference type="Proteomes" id="UP000595332"/>
    </source>
</evidence>
<dbReference type="Pfam" id="PF10531">
    <property type="entry name" value="SLBB"/>
    <property type="match status" value="1"/>
</dbReference>
<dbReference type="GO" id="GO:0015159">
    <property type="term" value="F:polysaccharide transmembrane transporter activity"/>
    <property type="evidence" value="ECO:0007669"/>
    <property type="project" value="InterPro"/>
</dbReference>
<gene>
    <name evidence="4" type="primary">kpsD</name>
    <name evidence="4" type="ORF">NEJAP_2315</name>
</gene>
<dbReference type="Pfam" id="PF02563">
    <property type="entry name" value="Poly_export"/>
    <property type="match status" value="1"/>
</dbReference>
<proteinExistence type="predicted"/>
<evidence type="ECO:0000259" key="2">
    <source>
        <dbReference type="Pfam" id="PF02563"/>
    </source>
</evidence>
<name>A0A7R6PJH5_9GAMM</name>
<dbReference type="InterPro" id="IPR003715">
    <property type="entry name" value="Poly_export_N"/>
</dbReference>
<dbReference type="PANTHER" id="PTHR33619">
    <property type="entry name" value="POLYSACCHARIDE EXPORT PROTEIN GFCE-RELATED"/>
    <property type="match status" value="1"/>
</dbReference>
<dbReference type="Gene3D" id="3.10.560.10">
    <property type="entry name" value="Outer membrane lipoprotein wza domain like"/>
    <property type="match status" value="2"/>
</dbReference>
<sequence length="583" mass="63288">MHSSALYVKASASRFFKNHHLLSGVLATFLLSAAPVNVVQAISINTGTGGLDTEEQAAAISATVVDTPNTNWKTGTYGPNPRSLDSGSDSVLPYGEHLFTGGFRGVRADGLNPDYKIAPGDLITLRLWGAIEVERVLPVDAQGYIFIPSVGPVKVQGASQKSLNSRVKSSVQSIYPENVNVYTNLQGVQPVAVFVTGEVQNPGRYAGTPNDSVLYFLDQAGGIDAQLGSFRSIRVIRNNKTIKTADLYRFMKEGQLPTLQFRDGDTVVVGRRQAAVTVAGDVERELQYELTRKENTGKSLLQYARTKPGITHVLVRGVRNDGLLAKYYTLAAFATARLKNGDEVLFSADQQDETIVIQLEGSYYGPSRYAVPNDATLNQLLNNIQVPKALTDTRSISLRRLSVAARQKASLEESLRRLETTYLGAPSSTPDEASIRVKEAELISSFVKRAAMIEPNGRMVVANNGTVADIRLQDGDVITIPEMSDSLLISGEVLVPQATVYHASNDVMDYIERSGGFTQHADKQNILVVRLNGEVRKSSDIDLQPGDEILVLPAVPTKNLQLATSLTQIIYQLAIAAKVVLDL</sequence>
<evidence type="ECO:0000259" key="3">
    <source>
        <dbReference type="Pfam" id="PF10531"/>
    </source>
</evidence>
<dbReference type="InterPro" id="IPR019554">
    <property type="entry name" value="Soluble_ligand-bd"/>
</dbReference>
<keyword evidence="1" id="KW-0732">Signal</keyword>
<protein>
    <submittedName>
        <fullName evidence="4">Capsid assembly protein</fullName>
    </submittedName>
</protein>
<reference evidence="4 5" key="1">
    <citation type="journal article" date="2008" name="Int. J. Syst. Evol. Microbiol.">
        <title>Neptunomonas japonica sp. nov., an Osedax japonicus symbiont-like bacterium isolated from sediment adjacent to sperm whale carcasses off Kagoshima, Japan.</title>
        <authorList>
            <person name="Miyazaki M."/>
            <person name="Nogi Y."/>
            <person name="Fujiwara Y."/>
            <person name="Kawato M."/>
            <person name="Kubokawa K."/>
            <person name="Horikoshi K."/>
        </authorList>
    </citation>
    <scope>NUCLEOTIDE SEQUENCE [LARGE SCALE GENOMIC DNA]</scope>
    <source>
        <strain evidence="4 5">JAMM 1380</strain>
    </source>
</reference>
<dbReference type="PANTHER" id="PTHR33619:SF3">
    <property type="entry name" value="POLYSACCHARIDE EXPORT PROTEIN GFCE-RELATED"/>
    <property type="match status" value="1"/>
</dbReference>
<dbReference type="EMBL" id="AP014546">
    <property type="protein sequence ID" value="BBB30261.1"/>
    <property type="molecule type" value="Genomic_DNA"/>
</dbReference>
<accession>A0A7R6PJH5</accession>